<feature type="region of interest" description="Disordered" evidence="1">
    <location>
        <begin position="1"/>
        <end position="44"/>
    </location>
</feature>
<evidence type="ECO:0000256" key="1">
    <source>
        <dbReference type="SAM" id="MobiDB-lite"/>
    </source>
</evidence>
<dbReference type="AlphaFoldDB" id="A0AAV5A8H3"/>
<name>A0AAV5A8H3_9AGAM</name>
<reference evidence="2" key="1">
    <citation type="submission" date="2021-10" db="EMBL/GenBank/DDBJ databases">
        <title>De novo Genome Assembly of Clathrus columnatus (Basidiomycota, Fungi) Using Illumina and Nanopore Sequence Data.</title>
        <authorList>
            <person name="Ogiso-Tanaka E."/>
            <person name="Itagaki H."/>
            <person name="Hosoya T."/>
            <person name="Hosaka K."/>
        </authorList>
    </citation>
    <scope>NUCLEOTIDE SEQUENCE</scope>
    <source>
        <strain evidence="2">MO-923</strain>
    </source>
</reference>
<evidence type="ECO:0000313" key="3">
    <source>
        <dbReference type="Proteomes" id="UP001050691"/>
    </source>
</evidence>
<keyword evidence="3" id="KW-1185">Reference proteome</keyword>
<proteinExistence type="predicted"/>
<protein>
    <submittedName>
        <fullName evidence="2">Uncharacterized protein</fullName>
    </submittedName>
</protein>
<organism evidence="2 3">
    <name type="scientific">Clathrus columnatus</name>
    <dbReference type="NCBI Taxonomy" id="1419009"/>
    <lineage>
        <taxon>Eukaryota</taxon>
        <taxon>Fungi</taxon>
        <taxon>Dikarya</taxon>
        <taxon>Basidiomycota</taxon>
        <taxon>Agaricomycotina</taxon>
        <taxon>Agaricomycetes</taxon>
        <taxon>Phallomycetidae</taxon>
        <taxon>Phallales</taxon>
        <taxon>Clathraceae</taxon>
        <taxon>Clathrus</taxon>
    </lineage>
</organism>
<comment type="caution">
    <text evidence="2">The sequence shown here is derived from an EMBL/GenBank/DDBJ whole genome shotgun (WGS) entry which is preliminary data.</text>
</comment>
<accession>A0AAV5A8H3</accession>
<gene>
    <name evidence="2" type="ORF">Clacol_003261</name>
</gene>
<evidence type="ECO:0000313" key="2">
    <source>
        <dbReference type="EMBL" id="GJJ09039.1"/>
    </source>
</evidence>
<sequence>MNSPPLEKKRRLAMPEFESSFDVGADRRNPPNLRSARKTPKLFDKSHELHGLQESNASEERVFGGAIHVETPAKTSQATKAHSVFPSFEIPLSSVDRIKPGRNLPPMSAAFADFSSNFGLKKKNKHNVAITPATAHHEGGMMVPTQLGSRIQKPTNILKVPLRVFEPPQLPDMRQEASAWNHTRKLITPTTPKIDAQGTRKITSVTPHLLSLKPNVAPEAPHATPKKSIGSLAPNVPLAKATFTFTPSKVSCTERADRIAQSVHDDHKSRTAEMPFSDFIRGMDISPQKDHGERRKGGLAERAQHMLLKSSTNLTLWQTERDKDAGYSKPPKGDLHLRIISILSYTYHPTGIYQHQPSTANPRTVLTTCYILDSNSEVEPKLVVFLIPPNKRNGGIHTGKEVYVWRPWNDIRIPRVDEEVCHTEGSKSESLTTDTRMIGNKSTQMQGIQPPFDKLGVLFALLADTECPDGGA</sequence>
<dbReference type="Proteomes" id="UP001050691">
    <property type="component" value="Unassembled WGS sequence"/>
</dbReference>
<dbReference type="EMBL" id="BPWL01000004">
    <property type="protein sequence ID" value="GJJ09039.1"/>
    <property type="molecule type" value="Genomic_DNA"/>
</dbReference>